<dbReference type="SUPFAM" id="SSF52540">
    <property type="entry name" value="P-loop containing nucleoside triphosphate hydrolases"/>
    <property type="match status" value="1"/>
</dbReference>
<gene>
    <name evidence="3" type="ORF">SAMN02745206_03492</name>
</gene>
<dbReference type="Gene3D" id="3.40.50.300">
    <property type="entry name" value="P-loop containing nucleotide triphosphate hydrolases"/>
    <property type="match status" value="1"/>
</dbReference>
<dbReference type="Gene3D" id="1.10.260.40">
    <property type="entry name" value="lambda repressor-like DNA-binding domains"/>
    <property type="match status" value="1"/>
</dbReference>
<dbReference type="AlphaFoldDB" id="A0A1M5I1B6"/>
<dbReference type="GO" id="GO:0003700">
    <property type="term" value="F:DNA-binding transcription factor activity"/>
    <property type="evidence" value="ECO:0007669"/>
    <property type="project" value="TreeGrafter"/>
</dbReference>
<dbReference type="InterPro" id="IPR011051">
    <property type="entry name" value="RmlC_Cupin_sf"/>
</dbReference>
<evidence type="ECO:0000259" key="2">
    <source>
        <dbReference type="PROSITE" id="PS50943"/>
    </source>
</evidence>
<evidence type="ECO:0000313" key="3">
    <source>
        <dbReference type="EMBL" id="SHG22068.1"/>
    </source>
</evidence>
<accession>A0A1M5I1B6</accession>
<dbReference type="SMART" id="SM00530">
    <property type="entry name" value="HTH_XRE"/>
    <property type="match status" value="1"/>
</dbReference>
<proteinExistence type="predicted"/>
<dbReference type="Gene3D" id="2.60.120.10">
    <property type="entry name" value="Jelly Rolls"/>
    <property type="match status" value="1"/>
</dbReference>
<dbReference type="SUPFAM" id="SSF51182">
    <property type="entry name" value="RmlC-like cupins"/>
    <property type="match status" value="1"/>
</dbReference>
<dbReference type="InterPro" id="IPR001387">
    <property type="entry name" value="Cro/C1-type_HTH"/>
</dbReference>
<dbReference type="PANTHER" id="PTHR46797:SF2">
    <property type="entry name" value="TRANSCRIPTIONAL REGULATOR"/>
    <property type="match status" value="1"/>
</dbReference>
<dbReference type="InterPro" id="IPR050807">
    <property type="entry name" value="TransReg_Diox_bact_type"/>
</dbReference>
<dbReference type="Pfam" id="PF01381">
    <property type="entry name" value="HTH_3"/>
    <property type="match status" value="1"/>
</dbReference>
<dbReference type="InterPro" id="IPR014774">
    <property type="entry name" value="KaiC-like_dom"/>
</dbReference>
<dbReference type="InterPro" id="IPR027417">
    <property type="entry name" value="P-loop_NTPase"/>
</dbReference>
<protein>
    <submittedName>
        <fullName evidence="3">Transcriptional regulator, XRE family with cupin sensor</fullName>
    </submittedName>
</protein>
<evidence type="ECO:0000256" key="1">
    <source>
        <dbReference type="ARBA" id="ARBA00023125"/>
    </source>
</evidence>
<dbReference type="EMBL" id="FQVB01000050">
    <property type="protein sequence ID" value="SHG22068.1"/>
    <property type="molecule type" value="Genomic_DNA"/>
</dbReference>
<dbReference type="STRING" id="1121391.SAMN02745206_03492"/>
<dbReference type="CDD" id="cd02209">
    <property type="entry name" value="cupin_XRE_C"/>
    <property type="match status" value="1"/>
</dbReference>
<dbReference type="SUPFAM" id="SSF47413">
    <property type="entry name" value="lambda repressor-like DNA-binding domains"/>
    <property type="match status" value="1"/>
</dbReference>
<dbReference type="InterPro" id="IPR010982">
    <property type="entry name" value="Lambda_DNA-bd_dom_sf"/>
</dbReference>
<dbReference type="Pfam" id="PF07883">
    <property type="entry name" value="Cupin_2"/>
    <property type="match status" value="1"/>
</dbReference>
<dbReference type="InterPro" id="IPR013096">
    <property type="entry name" value="Cupin_2"/>
</dbReference>
<evidence type="ECO:0000313" key="4">
    <source>
        <dbReference type="Proteomes" id="UP000184076"/>
    </source>
</evidence>
<dbReference type="Proteomes" id="UP000184076">
    <property type="component" value="Unassembled WGS sequence"/>
</dbReference>
<dbReference type="Pfam" id="PF06745">
    <property type="entry name" value="ATPase"/>
    <property type="match status" value="1"/>
</dbReference>
<dbReference type="CDD" id="cd00093">
    <property type="entry name" value="HTH_XRE"/>
    <property type="match status" value="1"/>
</dbReference>
<sequence>MTNLRAISSGIEGLDTLLGGVLIGDNVIWYDDAGSLATVFCHRFLEASLRDGRPVIYVSFDRSPRNLLDRLGNTAQHRGLIVLDCFTFGKGRGSPTFLTFYDRDVNLWPCRIERLDTPEDMNAFMERLYGLHAEQEGDVRFIFESITGMQELWGGEDILARFYTHSCPRLYELNTVAYWIMEKKAHSPRLRAQLNQIAQVVIELNIKRGTTTLTVVKAERREVESLGEPVHYWTKGAEVIFEHDGALADRAGIGRRLKNLRIQKGLSQTELGRLVGLTPSSISQVESNLIYPSIPALLKMAEVLQVPVGSFFGEEEEQGPCPVLTESEASILKPSHLASEEVTIKLLTPLDRNSPLEPYLVELAPGAALGTHFFRRKGGEMGYVLEGSVAFRLEQGTCTAQRGDLIHLTSEIPSQWRNTGSETARLLWVLSK</sequence>
<organism evidence="3 4">
    <name type="scientific">Desulfacinum infernum DSM 9756</name>
    <dbReference type="NCBI Taxonomy" id="1121391"/>
    <lineage>
        <taxon>Bacteria</taxon>
        <taxon>Pseudomonadati</taxon>
        <taxon>Thermodesulfobacteriota</taxon>
        <taxon>Syntrophobacteria</taxon>
        <taxon>Syntrophobacterales</taxon>
        <taxon>Syntrophobacteraceae</taxon>
        <taxon>Desulfacinum</taxon>
    </lineage>
</organism>
<dbReference type="PROSITE" id="PS50943">
    <property type="entry name" value="HTH_CROC1"/>
    <property type="match status" value="1"/>
</dbReference>
<dbReference type="RefSeq" id="WP_073041783.1">
    <property type="nucleotide sequence ID" value="NZ_FQVB01000050.1"/>
</dbReference>
<feature type="domain" description="HTH cro/C1-type" evidence="2">
    <location>
        <begin position="257"/>
        <end position="311"/>
    </location>
</feature>
<reference evidence="4" key="1">
    <citation type="submission" date="2016-11" db="EMBL/GenBank/DDBJ databases">
        <authorList>
            <person name="Varghese N."/>
            <person name="Submissions S."/>
        </authorList>
    </citation>
    <scope>NUCLEOTIDE SEQUENCE [LARGE SCALE GENOMIC DNA]</scope>
    <source>
        <strain evidence="4">DSM 9756</strain>
    </source>
</reference>
<keyword evidence="4" id="KW-1185">Reference proteome</keyword>
<dbReference type="GO" id="GO:0003677">
    <property type="term" value="F:DNA binding"/>
    <property type="evidence" value="ECO:0007669"/>
    <property type="project" value="UniProtKB-KW"/>
</dbReference>
<dbReference type="GO" id="GO:0005829">
    <property type="term" value="C:cytosol"/>
    <property type="evidence" value="ECO:0007669"/>
    <property type="project" value="TreeGrafter"/>
</dbReference>
<dbReference type="OrthoDB" id="9812167at2"/>
<name>A0A1M5I1B6_9BACT</name>
<dbReference type="InterPro" id="IPR014710">
    <property type="entry name" value="RmlC-like_jellyroll"/>
</dbReference>
<dbReference type="PANTHER" id="PTHR46797">
    <property type="entry name" value="HTH-TYPE TRANSCRIPTIONAL REGULATOR"/>
    <property type="match status" value="1"/>
</dbReference>
<keyword evidence="1" id="KW-0238">DNA-binding</keyword>